<accession>A0A182IGK7</accession>
<protein>
    <submittedName>
        <fullName evidence="1">Uncharacterized protein</fullName>
    </submittedName>
</protein>
<sequence>MIAECVCAIVSVCLCVTVKF</sequence>
<dbReference type="AlphaFoldDB" id="A0A182IGK7"/>
<name>A0A182IGK7_ANOAR</name>
<dbReference type="Proteomes" id="UP000075840">
    <property type="component" value="Unassembled WGS sequence"/>
</dbReference>
<organism evidence="1 2">
    <name type="scientific">Anopheles arabiensis</name>
    <name type="common">Mosquito</name>
    <dbReference type="NCBI Taxonomy" id="7173"/>
    <lineage>
        <taxon>Eukaryota</taxon>
        <taxon>Metazoa</taxon>
        <taxon>Ecdysozoa</taxon>
        <taxon>Arthropoda</taxon>
        <taxon>Hexapoda</taxon>
        <taxon>Insecta</taxon>
        <taxon>Pterygota</taxon>
        <taxon>Neoptera</taxon>
        <taxon>Endopterygota</taxon>
        <taxon>Diptera</taxon>
        <taxon>Nematocera</taxon>
        <taxon>Culicoidea</taxon>
        <taxon>Culicidae</taxon>
        <taxon>Anophelinae</taxon>
        <taxon>Anopheles</taxon>
    </lineage>
</organism>
<evidence type="ECO:0000313" key="1">
    <source>
        <dbReference type="EnsemblMetazoa" id="AARA014601-PA"/>
    </source>
</evidence>
<reference evidence="1" key="1">
    <citation type="submission" date="2022-08" db="UniProtKB">
        <authorList>
            <consortium name="EnsemblMetazoa"/>
        </authorList>
    </citation>
    <scope>IDENTIFICATION</scope>
    <source>
        <strain evidence="1">Dongola</strain>
    </source>
</reference>
<proteinExistence type="predicted"/>
<dbReference type="EMBL" id="APCN01002071">
    <property type="status" value="NOT_ANNOTATED_CDS"/>
    <property type="molecule type" value="Genomic_DNA"/>
</dbReference>
<dbReference type="VEuPathDB" id="VectorBase:AARA014601"/>
<dbReference type="EnsemblMetazoa" id="AARA014601-RA">
    <property type="protein sequence ID" value="AARA014601-PA"/>
    <property type="gene ID" value="AARA014601"/>
</dbReference>
<evidence type="ECO:0000313" key="2">
    <source>
        <dbReference type="Proteomes" id="UP000075840"/>
    </source>
</evidence>
<keyword evidence="2" id="KW-1185">Reference proteome</keyword>